<keyword evidence="2" id="KW-0408">Iron</keyword>
<dbReference type="SUPFAM" id="SSF54862">
    <property type="entry name" value="4Fe-4S ferredoxins"/>
    <property type="match status" value="1"/>
</dbReference>
<dbReference type="Gene3D" id="3.30.70.20">
    <property type="match status" value="1"/>
</dbReference>
<feature type="domain" description="4Fe-4S ferredoxin-type" evidence="4">
    <location>
        <begin position="160"/>
        <end position="189"/>
    </location>
</feature>
<protein>
    <submittedName>
        <fullName evidence="5">4Fe-4S ferredoxin iron-sulfur binding domain protein</fullName>
    </submittedName>
</protein>
<dbReference type="eggNOG" id="COG1600">
    <property type="taxonomic scope" value="Bacteria"/>
</dbReference>
<sequence>MQKSPLPNAKPLHDAARYWGADLVAVADTSRLEGIETDPSDLLQGYPRAVSIAVHLADGIMDHITSRPTPLYARHYQNVNALLDHIAIRISGLLQSWGGKALPVPASHILSEERFTAAISHKAVAIQAGLGWQGKPTILVTPQFGPRVRLTTVLTDLVLPAGKPIKNKCAKCTYCVEACPAGAIKNASTALHYDLRSEALDLDACVGQLRSNEQEKHIPPYLCGVCVSACPWGRPKGSEKR</sequence>
<dbReference type="AlphaFoldDB" id="D6SUA0"/>
<evidence type="ECO:0000256" key="3">
    <source>
        <dbReference type="ARBA" id="ARBA00023014"/>
    </source>
</evidence>
<dbReference type="InterPro" id="IPR017896">
    <property type="entry name" value="4Fe4S_Fe-S-bd"/>
</dbReference>
<dbReference type="PROSITE" id="PS51379">
    <property type="entry name" value="4FE4S_FER_2"/>
    <property type="match status" value="1"/>
</dbReference>
<keyword evidence="3" id="KW-0411">Iron-sulfur</keyword>
<evidence type="ECO:0000259" key="4">
    <source>
        <dbReference type="PROSITE" id="PS51379"/>
    </source>
</evidence>
<name>D6SUA0_9BACT</name>
<accession>D6SUA0</accession>
<dbReference type="RefSeq" id="WP_008871573.1">
    <property type="nucleotide sequence ID" value="NZ_ACJN02000004.1"/>
</dbReference>
<evidence type="ECO:0000256" key="2">
    <source>
        <dbReference type="ARBA" id="ARBA00023004"/>
    </source>
</evidence>
<dbReference type="PANTHER" id="PTHR42827:SF1">
    <property type="entry name" value="IRON-SULFUR CLUSTER-BINDING PROTEIN"/>
    <property type="match status" value="1"/>
</dbReference>
<dbReference type="PANTHER" id="PTHR42827">
    <property type="entry name" value="IRON-SULFUR CLUSTER-BINDING PROTEIN-RELATED"/>
    <property type="match status" value="1"/>
</dbReference>
<evidence type="ECO:0000256" key="1">
    <source>
        <dbReference type="ARBA" id="ARBA00022723"/>
    </source>
</evidence>
<dbReference type="GO" id="GO:0046872">
    <property type="term" value="F:metal ion binding"/>
    <property type="evidence" value="ECO:0007669"/>
    <property type="project" value="UniProtKB-KW"/>
</dbReference>
<proteinExistence type="predicted"/>
<evidence type="ECO:0000313" key="5">
    <source>
        <dbReference type="EMBL" id="EFI32880.1"/>
    </source>
</evidence>
<dbReference type="InterPro" id="IPR017900">
    <property type="entry name" value="4Fe4S_Fe_S_CS"/>
</dbReference>
<dbReference type="GO" id="GO:0051536">
    <property type="term" value="F:iron-sulfur cluster binding"/>
    <property type="evidence" value="ECO:0007669"/>
    <property type="project" value="UniProtKB-KW"/>
</dbReference>
<reference evidence="5" key="1">
    <citation type="submission" date="2010-05" db="EMBL/GenBank/DDBJ databases">
        <title>The draft genome of Desulfonatronospira thiodismutans ASO3-1.</title>
        <authorList>
            <consortium name="US DOE Joint Genome Institute (JGI-PGF)"/>
            <person name="Lucas S."/>
            <person name="Copeland A."/>
            <person name="Lapidus A."/>
            <person name="Cheng J.-F."/>
            <person name="Bruce D."/>
            <person name="Goodwin L."/>
            <person name="Pitluck S."/>
            <person name="Chertkov O."/>
            <person name="Brettin T."/>
            <person name="Detter J.C."/>
            <person name="Han C."/>
            <person name="Land M.L."/>
            <person name="Hauser L."/>
            <person name="Kyrpides N."/>
            <person name="Mikhailova N."/>
            <person name="Muyzer G."/>
            <person name="Woyke T."/>
        </authorList>
    </citation>
    <scope>NUCLEOTIDE SEQUENCE [LARGE SCALE GENOMIC DNA]</scope>
    <source>
        <strain evidence="5">ASO3-1</strain>
    </source>
</reference>
<evidence type="ECO:0000313" key="6">
    <source>
        <dbReference type="Proteomes" id="UP000005496"/>
    </source>
</evidence>
<dbReference type="EMBL" id="ACJN02000004">
    <property type="protein sequence ID" value="EFI32880.1"/>
    <property type="molecule type" value="Genomic_DNA"/>
</dbReference>
<gene>
    <name evidence="5" type="ORF">Dthio_PD0194</name>
</gene>
<dbReference type="OrthoDB" id="9815745at2"/>
<keyword evidence="1" id="KW-0479">Metal-binding</keyword>
<dbReference type="Pfam" id="PF13484">
    <property type="entry name" value="Fer4_16"/>
    <property type="match status" value="1"/>
</dbReference>
<comment type="caution">
    <text evidence="5">The sequence shown here is derived from an EMBL/GenBank/DDBJ whole genome shotgun (WGS) entry which is preliminary data.</text>
</comment>
<dbReference type="PROSITE" id="PS00198">
    <property type="entry name" value="4FE4S_FER_1"/>
    <property type="match status" value="1"/>
</dbReference>
<organism evidence="5 6">
    <name type="scientific">Desulfonatronospira thiodismutans ASO3-1</name>
    <dbReference type="NCBI Taxonomy" id="555779"/>
    <lineage>
        <taxon>Bacteria</taxon>
        <taxon>Pseudomonadati</taxon>
        <taxon>Thermodesulfobacteriota</taxon>
        <taxon>Desulfovibrionia</taxon>
        <taxon>Desulfovibrionales</taxon>
        <taxon>Desulfonatronovibrionaceae</taxon>
        <taxon>Desulfonatronospira</taxon>
    </lineage>
</organism>
<dbReference type="Proteomes" id="UP000005496">
    <property type="component" value="Unassembled WGS sequence"/>
</dbReference>
<keyword evidence="6" id="KW-1185">Reference proteome</keyword>